<evidence type="ECO:0000256" key="1">
    <source>
        <dbReference type="SAM" id="MobiDB-lite"/>
    </source>
</evidence>
<dbReference type="VEuPathDB" id="FungiDB:F503_03870"/>
<dbReference type="Pfam" id="PF14234">
    <property type="entry name" value="DUF4336"/>
    <property type="match status" value="1"/>
</dbReference>
<dbReference type="Proteomes" id="UP000016923">
    <property type="component" value="Unassembled WGS sequence"/>
</dbReference>
<gene>
    <name evidence="2" type="ORF">F503_03870</name>
</gene>
<keyword evidence="3" id="KW-1185">Reference proteome</keyword>
<protein>
    <submittedName>
        <fullName evidence="2">Uncharacterized protein</fullName>
    </submittedName>
</protein>
<organism evidence="2 3">
    <name type="scientific">Ophiostoma piceae (strain UAMH 11346)</name>
    <name type="common">Sap stain fungus</name>
    <dbReference type="NCBI Taxonomy" id="1262450"/>
    <lineage>
        <taxon>Eukaryota</taxon>
        <taxon>Fungi</taxon>
        <taxon>Dikarya</taxon>
        <taxon>Ascomycota</taxon>
        <taxon>Pezizomycotina</taxon>
        <taxon>Sordariomycetes</taxon>
        <taxon>Sordariomycetidae</taxon>
        <taxon>Ophiostomatales</taxon>
        <taxon>Ophiostomataceae</taxon>
        <taxon>Ophiostoma</taxon>
    </lineage>
</organism>
<dbReference type="InterPro" id="IPR036866">
    <property type="entry name" value="RibonucZ/Hydroxyglut_hydro"/>
</dbReference>
<dbReference type="OMA" id="FENQENP"/>
<feature type="compositionally biased region" description="Low complexity" evidence="1">
    <location>
        <begin position="56"/>
        <end position="65"/>
    </location>
</feature>
<dbReference type="SUPFAM" id="SSF56281">
    <property type="entry name" value="Metallo-hydrolase/oxidoreductase"/>
    <property type="match status" value="1"/>
</dbReference>
<dbReference type="InterPro" id="IPR025638">
    <property type="entry name" value="DUF4336"/>
</dbReference>
<dbReference type="EMBL" id="KE148157">
    <property type="protein sequence ID" value="EPE05265.1"/>
    <property type="molecule type" value="Genomic_DNA"/>
</dbReference>
<proteinExistence type="predicted"/>
<accession>S3CWT5</accession>
<dbReference type="AlphaFoldDB" id="S3CWT5"/>
<evidence type="ECO:0000313" key="2">
    <source>
        <dbReference type="EMBL" id="EPE05265.1"/>
    </source>
</evidence>
<evidence type="ECO:0000313" key="3">
    <source>
        <dbReference type="Proteomes" id="UP000016923"/>
    </source>
</evidence>
<dbReference type="OrthoDB" id="421671at2759"/>
<dbReference type="eggNOG" id="ENOG502S1EZ">
    <property type="taxonomic scope" value="Eukaryota"/>
</dbReference>
<feature type="region of interest" description="Disordered" evidence="1">
    <location>
        <begin position="48"/>
        <end position="77"/>
    </location>
</feature>
<dbReference type="PANTHER" id="PTHR33835:SF1">
    <property type="entry name" value="METALLO-BETA-LACTAMASE DOMAIN-CONTAINING PROTEIN"/>
    <property type="match status" value="1"/>
</dbReference>
<name>S3CWT5_OPHP1</name>
<reference evidence="2 3" key="1">
    <citation type="journal article" date="2013" name="BMC Genomics">
        <title>The genome and transcriptome of the pine saprophyte Ophiostoma piceae, and a comparison with the bark beetle-associated pine pathogen Grosmannia clavigera.</title>
        <authorList>
            <person name="Haridas S."/>
            <person name="Wang Y."/>
            <person name="Lim L."/>
            <person name="Massoumi Alamouti S."/>
            <person name="Jackman S."/>
            <person name="Docking R."/>
            <person name="Robertson G."/>
            <person name="Birol I."/>
            <person name="Bohlmann J."/>
            <person name="Breuil C."/>
        </authorList>
    </citation>
    <scope>NUCLEOTIDE SEQUENCE [LARGE SCALE GENOMIC DNA]</scope>
    <source>
        <strain evidence="2 3">UAMH 11346</strain>
    </source>
</reference>
<dbReference type="HOGENOM" id="CLU_056292_0_0_1"/>
<sequence>MIPNCIHRHYAAGLARNTSIFAGIASHRNRGRALVVAAAHNIPSIHNIPSPSVAASRRTLSSSSSPRDRPTTRRPSTRTVVAFSAAISSAFLLYTASQQTRTMSSKLIPANPADVMVIRDITPNVTTLSVPFARYGRFEVGGRCTVVRMTNGGVMLFSPVAYTPEAVAVVSRLGGDKGVRYIVAPDIEHHIFISEWAKAFPNARIIGPQGLPEKRAETKGKDPKINTDDKFFAVLADKYAQPSTPQSIAPDFDADFGLVYFDMHPNKEIVLFFRPDNVLIQADLMFNLPAVEQYARVDASQRTGAPGHANFLNRLFQSFMKTEGDVTWARRFQWYAASKANRPRFSEAVHVIDGWPFEVIIPCHGETIEHDAKATFRKVFQWHLDSKTA</sequence>
<dbReference type="PANTHER" id="PTHR33835">
    <property type="entry name" value="YALI0C07656P"/>
    <property type="match status" value="1"/>
</dbReference>